<accession>A0ABX9KT03</accession>
<evidence type="ECO:0000313" key="1">
    <source>
        <dbReference type="EMBL" id="RFT65811.1"/>
    </source>
</evidence>
<evidence type="ECO:0000313" key="2">
    <source>
        <dbReference type="Proteomes" id="UP000264294"/>
    </source>
</evidence>
<dbReference type="EMBL" id="QVOD01000021">
    <property type="protein sequence ID" value="RFT65811.1"/>
    <property type="molecule type" value="Genomic_DNA"/>
</dbReference>
<keyword evidence="2" id="KW-1185">Reference proteome</keyword>
<sequence>MDDNLYARKKGDVPCDISFFSPPNNSLVNKIISAILQIYRPQLQIYQRFLKFIGDSTRNIDLQTKIDTTC</sequence>
<organism evidence="1 2">
    <name type="scientific">Bacillus clarus</name>
    <dbReference type="NCBI Taxonomy" id="2338372"/>
    <lineage>
        <taxon>Bacteria</taxon>
        <taxon>Bacillati</taxon>
        <taxon>Bacillota</taxon>
        <taxon>Bacilli</taxon>
        <taxon>Bacillales</taxon>
        <taxon>Bacillaceae</taxon>
        <taxon>Bacillus</taxon>
        <taxon>Bacillus cereus group</taxon>
    </lineage>
</organism>
<reference evidence="1 2" key="1">
    <citation type="submission" date="2018-08" db="EMBL/GenBank/DDBJ databases">
        <title>Bacillus clarus sp. nov. strain PS00077A.</title>
        <authorList>
            <person name="Mendez Acevedo M."/>
            <person name="Carroll L."/>
            <person name="Mukherjee M."/>
            <person name="Wiedmann M."/>
            <person name="Kovac J."/>
        </authorList>
    </citation>
    <scope>NUCLEOTIDE SEQUENCE [LARGE SCALE GENOMIC DNA]</scope>
    <source>
        <strain evidence="1 2">PS00077A</strain>
    </source>
</reference>
<proteinExistence type="predicted"/>
<gene>
    <name evidence="1" type="ORF">D0U04_17380</name>
</gene>
<comment type="caution">
    <text evidence="1">The sequence shown here is derived from an EMBL/GenBank/DDBJ whole genome shotgun (WGS) entry which is preliminary data.</text>
</comment>
<dbReference type="Proteomes" id="UP000264294">
    <property type="component" value="Unassembled WGS sequence"/>
</dbReference>
<protein>
    <submittedName>
        <fullName evidence="1">Uncharacterized protein</fullName>
    </submittedName>
</protein>
<name>A0ABX9KT03_9BACI</name>